<dbReference type="InterPro" id="IPR003723">
    <property type="entry name" value="Precorrin-6x_reduct"/>
</dbReference>
<dbReference type="RefSeq" id="WP_214092795.1">
    <property type="nucleotide sequence ID" value="NZ_JAHCLR010000015.1"/>
</dbReference>
<keyword evidence="5" id="KW-1185">Reference proteome</keyword>
<comment type="caution">
    <text evidence="4">The sequence shown here is derived from an EMBL/GenBank/DDBJ whole genome shotgun (WGS) entry which is preliminary data.</text>
</comment>
<dbReference type="Proteomes" id="UP001519535">
    <property type="component" value="Unassembled WGS sequence"/>
</dbReference>
<dbReference type="Pfam" id="PF02571">
    <property type="entry name" value="CbiJ"/>
    <property type="match status" value="1"/>
</dbReference>
<dbReference type="EC" id="1.3.1.106" evidence="4"/>
<dbReference type="GO" id="GO:0016491">
    <property type="term" value="F:oxidoreductase activity"/>
    <property type="evidence" value="ECO:0007669"/>
    <property type="project" value="UniProtKB-KW"/>
</dbReference>
<protein>
    <submittedName>
        <fullName evidence="4">Cobalt-precorrin-6A reductase</fullName>
        <ecNumber evidence="4">1.3.1.106</ecNumber>
    </submittedName>
</protein>
<evidence type="ECO:0000256" key="2">
    <source>
        <dbReference type="ARBA" id="ARBA00022573"/>
    </source>
</evidence>
<evidence type="ECO:0000313" key="5">
    <source>
        <dbReference type="Proteomes" id="UP001519535"/>
    </source>
</evidence>
<comment type="pathway">
    <text evidence="1">Cofactor biosynthesis; adenosylcobalamin biosynthesis.</text>
</comment>
<evidence type="ECO:0000256" key="1">
    <source>
        <dbReference type="ARBA" id="ARBA00004953"/>
    </source>
</evidence>
<dbReference type="PROSITE" id="PS51014">
    <property type="entry name" value="COBK_CBIJ"/>
    <property type="match status" value="1"/>
</dbReference>
<dbReference type="EMBL" id="JAHCLR010000015">
    <property type="protein sequence ID" value="MBS9533918.1"/>
    <property type="molecule type" value="Genomic_DNA"/>
</dbReference>
<dbReference type="PANTHER" id="PTHR36925:SF1">
    <property type="entry name" value="COBALT-PRECORRIN-6A REDUCTASE"/>
    <property type="match status" value="1"/>
</dbReference>
<evidence type="ECO:0000313" key="4">
    <source>
        <dbReference type="EMBL" id="MBS9533918.1"/>
    </source>
</evidence>
<proteinExistence type="predicted"/>
<dbReference type="NCBIfam" id="NF005968">
    <property type="entry name" value="PRK08057.1-2"/>
    <property type="match status" value="1"/>
</dbReference>
<dbReference type="NCBIfam" id="TIGR00715">
    <property type="entry name" value="precor6x_red"/>
    <property type="match status" value="1"/>
</dbReference>
<keyword evidence="2" id="KW-0169">Cobalamin biosynthesis</keyword>
<evidence type="ECO:0000256" key="3">
    <source>
        <dbReference type="ARBA" id="ARBA00023002"/>
    </source>
</evidence>
<accession>A0ABS5RJZ3</accession>
<gene>
    <name evidence="4" type="ORF">KIH27_10010</name>
</gene>
<keyword evidence="3 4" id="KW-0560">Oxidoreductase</keyword>
<sequence length="256" mass="26952">MTRVLLLGGTAEARGLAARLVTAGVDVTTSLAGRVADPRLPAGAVRVGGFGGIDGLRAALAGYDAVVDATHPFATTMSANAVAACRAAGRPLLRLERPGWAERARPSWRWVDTHGQAAELAAELGERPLLTIGRQQLASYLPALRDSAVLARVVDPPAIELPVAWQIRADRGPYELAGEIALLRAHRADVLVTKDSGGEYTWPKLVAAEELGVPVVIVRRPAPPPGLQVVHDVEQVLGWVLGDFGADVHTSATSED</sequence>
<dbReference type="PANTHER" id="PTHR36925">
    <property type="entry name" value="COBALT-PRECORRIN-6A REDUCTASE"/>
    <property type="match status" value="1"/>
</dbReference>
<name>A0ABS5RJZ3_9MYCO</name>
<reference evidence="4 5" key="1">
    <citation type="submission" date="2021-05" db="EMBL/GenBank/DDBJ databases">
        <title>Mycobacterium acidophilum sp. nov., an extremely acid-tolerant member of the genus Mycobacterium.</title>
        <authorList>
            <person name="Xia J."/>
        </authorList>
    </citation>
    <scope>NUCLEOTIDE SEQUENCE [LARGE SCALE GENOMIC DNA]</scope>
    <source>
        <strain evidence="4 5">M1</strain>
    </source>
</reference>
<organism evidence="4 5">
    <name type="scientific">Mycolicibacter acidiphilus</name>
    <dbReference type="NCBI Taxonomy" id="2835306"/>
    <lineage>
        <taxon>Bacteria</taxon>
        <taxon>Bacillati</taxon>
        <taxon>Actinomycetota</taxon>
        <taxon>Actinomycetes</taxon>
        <taxon>Mycobacteriales</taxon>
        <taxon>Mycobacteriaceae</taxon>
        <taxon>Mycolicibacter</taxon>
    </lineage>
</organism>